<dbReference type="InterPro" id="IPR008928">
    <property type="entry name" value="6-hairpin_glycosidase_sf"/>
</dbReference>
<dbReference type="EMBL" id="BAABHO010000019">
    <property type="protein sequence ID" value="GAA4790942.1"/>
    <property type="molecule type" value="Genomic_DNA"/>
</dbReference>
<dbReference type="InterPro" id="IPR012341">
    <property type="entry name" value="6hp_glycosidase-like_sf"/>
</dbReference>
<feature type="domain" description="Mannosylglycerate hydrolase MGH1-like glycoside hydrolase" evidence="2">
    <location>
        <begin position="410"/>
        <end position="581"/>
    </location>
</feature>
<protein>
    <submittedName>
        <fullName evidence="3">Glycogen debranching N-terminal domain-containing protein</fullName>
    </submittedName>
</protein>
<dbReference type="Pfam" id="PF22422">
    <property type="entry name" value="MGH1-like_GH"/>
    <property type="match status" value="1"/>
</dbReference>
<evidence type="ECO:0000313" key="4">
    <source>
        <dbReference type="Proteomes" id="UP001500928"/>
    </source>
</evidence>
<sequence length="700" mass="74238">MVSSAPDALTLVEGSTFCLSTGSGDVVPGHASGLFVRDVRAIARWELTVDDLPGEPLRADVTEPFAATVLLHVPGDPDGERSGSLLVTRHRYVGEGMREDLVLHNSTARDATCRVALAVGSDFADLFAVKEGRAHGVPTVVTPAPGRLELAAPDHGHGVTVSADGEPRTGPGTLTWTARVPARGQWRVTVTVEAVVAGRPMTLHHPRGTDVARSHPARRLRDWRHRSPGLETADADLSAVLRQSVADLGALRIFDPEHPERAVVAAGAPWFMALFGRDALLTSLMLLPLDRGLALGTLQTLAAHQGTVVDPQTEEEPGRIVHEMRFGPPSPLAPGVRDRYYGTADATALFVVVLDELLRWGAPIGEVAALLPHADRALAWIEQYGDADGDGFVEYRRATPRGLLHQGWKDSRDGINHADGRLATPPIALVEVQAYGYAAYGARAHLADVLGDPATATRCRARAADLRRRFHEAFWLPDRGTLAVALDAGKRPVDAVTSNAGHALWAGILDEEQAAAVAARLVSPELFSGWGVRTLGTSMGAYDPMSYHNGSVWPHDTALCVAGLARYGFLDEARRLATALLGASGAFGHRLPELFGGFDRAATGLPVPYPTSCAPQAWAAAAPVLVLRALLRLDPDVPHGIVRCGPALPGELVPLRLRGLRIGPADVDVAVNGSGWSIAGLEGTGLRVEPLDGAAATAHR</sequence>
<name>A0ABP9B934_9PSEU</name>
<dbReference type="SUPFAM" id="SSF48208">
    <property type="entry name" value="Six-hairpin glycosidases"/>
    <property type="match status" value="1"/>
</dbReference>
<reference evidence="4" key="1">
    <citation type="journal article" date="2019" name="Int. J. Syst. Evol. Microbiol.">
        <title>The Global Catalogue of Microorganisms (GCM) 10K type strain sequencing project: providing services to taxonomists for standard genome sequencing and annotation.</title>
        <authorList>
            <consortium name="The Broad Institute Genomics Platform"/>
            <consortium name="The Broad Institute Genome Sequencing Center for Infectious Disease"/>
            <person name="Wu L."/>
            <person name="Ma J."/>
        </authorList>
    </citation>
    <scope>NUCLEOTIDE SEQUENCE [LARGE SCALE GENOMIC DNA]</scope>
    <source>
        <strain evidence="4">JCM 17979</strain>
    </source>
</reference>
<dbReference type="RefSeq" id="WP_345415378.1">
    <property type="nucleotide sequence ID" value="NZ_BAABHO010000019.1"/>
</dbReference>
<evidence type="ECO:0000259" key="1">
    <source>
        <dbReference type="Pfam" id="PF14742"/>
    </source>
</evidence>
<evidence type="ECO:0000313" key="3">
    <source>
        <dbReference type="EMBL" id="GAA4790942.1"/>
    </source>
</evidence>
<dbReference type="Gene3D" id="1.50.10.10">
    <property type="match status" value="1"/>
</dbReference>
<dbReference type="Proteomes" id="UP001500928">
    <property type="component" value="Unassembled WGS sequence"/>
</dbReference>
<keyword evidence="4" id="KW-1185">Reference proteome</keyword>
<dbReference type="Pfam" id="PF14742">
    <property type="entry name" value="GDE_N_bis"/>
    <property type="match status" value="1"/>
</dbReference>
<dbReference type="InterPro" id="IPR032856">
    <property type="entry name" value="GDE_N_bis"/>
</dbReference>
<comment type="caution">
    <text evidence="3">The sequence shown here is derived from an EMBL/GenBank/DDBJ whole genome shotgun (WGS) entry which is preliminary data.</text>
</comment>
<organism evidence="3 4">
    <name type="scientific">Actinomycetospora chlora</name>
    <dbReference type="NCBI Taxonomy" id="663608"/>
    <lineage>
        <taxon>Bacteria</taxon>
        <taxon>Bacillati</taxon>
        <taxon>Actinomycetota</taxon>
        <taxon>Actinomycetes</taxon>
        <taxon>Pseudonocardiales</taxon>
        <taxon>Pseudonocardiaceae</taxon>
        <taxon>Actinomycetospora</taxon>
    </lineage>
</organism>
<gene>
    <name evidence="3" type="ORF">GCM10023200_27600</name>
</gene>
<evidence type="ECO:0000259" key="2">
    <source>
        <dbReference type="Pfam" id="PF22422"/>
    </source>
</evidence>
<proteinExistence type="predicted"/>
<accession>A0ABP9B934</accession>
<dbReference type="InterPro" id="IPR054491">
    <property type="entry name" value="MGH1-like_GH"/>
</dbReference>
<feature type="domain" description="Putative glycogen debranching enzyme N-terminal" evidence="1">
    <location>
        <begin position="11"/>
        <end position="190"/>
    </location>
</feature>